<dbReference type="Proteomes" id="UP001211907">
    <property type="component" value="Unassembled WGS sequence"/>
</dbReference>
<evidence type="ECO:0000256" key="1">
    <source>
        <dbReference type="SAM" id="MobiDB-lite"/>
    </source>
</evidence>
<reference evidence="2" key="1">
    <citation type="submission" date="2020-05" db="EMBL/GenBank/DDBJ databases">
        <title>Phylogenomic resolution of chytrid fungi.</title>
        <authorList>
            <person name="Stajich J.E."/>
            <person name="Amses K."/>
            <person name="Simmons R."/>
            <person name="Seto K."/>
            <person name="Myers J."/>
            <person name="Bonds A."/>
            <person name="Quandt C.A."/>
            <person name="Barry K."/>
            <person name="Liu P."/>
            <person name="Grigoriev I."/>
            <person name="Longcore J.E."/>
            <person name="James T.Y."/>
        </authorList>
    </citation>
    <scope>NUCLEOTIDE SEQUENCE</scope>
    <source>
        <strain evidence="2">JEL0513</strain>
    </source>
</reference>
<gene>
    <name evidence="2" type="ORF">HK100_001250</name>
</gene>
<evidence type="ECO:0000313" key="2">
    <source>
        <dbReference type="EMBL" id="KAJ3115782.1"/>
    </source>
</evidence>
<sequence length="426" mass="46469">MPTQNPSTSSVPNQNPNANSHGKTILPTPKAFGRQAVTSKQFFPHSPQAQSQYQLQSQLFHSPFDATSELLTTPFQTNLFSPIPFPLLNNPIDLMSPFSPILPPISAASPSQLTFSPQRVFEAEIMELSPQLLGFIQHQQQPVAAQTIWPNLNPITGSIPAFDTGLSNTELLCSPFKFLYPSPLPQWSQQSSPLSPSRVKGTAVLSLSPSQSSAAPPPARTTPLQIMNATMATKSNSKKRSVFGTSDNSLNSVISTVAKPKPRKKIKTRLSFEVVHANNLNDKNSGGFASPVPSPTDSVAIACGAGSNSLVWEFLNANDSPQSLSQLNMDVDINSTAALSTTNNEISVKMRHSVVTSVPVLTKAKRIFIEPSNRKEYRKDAEKHRREVLKGVFDGLNELIPSKKRKSRIPREQLLGNGTKKIFLIN</sequence>
<keyword evidence="3" id="KW-1185">Reference proteome</keyword>
<proteinExistence type="predicted"/>
<dbReference type="InterPro" id="IPR036638">
    <property type="entry name" value="HLH_DNA-bd_sf"/>
</dbReference>
<evidence type="ECO:0008006" key="4">
    <source>
        <dbReference type="Google" id="ProtNLM"/>
    </source>
</evidence>
<organism evidence="2 3">
    <name type="scientific">Physocladia obscura</name>
    <dbReference type="NCBI Taxonomy" id="109957"/>
    <lineage>
        <taxon>Eukaryota</taxon>
        <taxon>Fungi</taxon>
        <taxon>Fungi incertae sedis</taxon>
        <taxon>Chytridiomycota</taxon>
        <taxon>Chytridiomycota incertae sedis</taxon>
        <taxon>Chytridiomycetes</taxon>
        <taxon>Chytridiales</taxon>
        <taxon>Chytriomycetaceae</taxon>
        <taxon>Physocladia</taxon>
    </lineage>
</organism>
<feature type="compositionally biased region" description="Polar residues" evidence="1">
    <location>
        <begin position="1"/>
        <end position="22"/>
    </location>
</feature>
<name>A0AAD5SXE1_9FUNG</name>
<feature type="compositionally biased region" description="Low complexity" evidence="1">
    <location>
        <begin position="190"/>
        <end position="214"/>
    </location>
</feature>
<comment type="caution">
    <text evidence="2">The sequence shown here is derived from an EMBL/GenBank/DDBJ whole genome shotgun (WGS) entry which is preliminary data.</text>
</comment>
<dbReference type="GO" id="GO:0046983">
    <property type="term" value="F:protein dimerization activity"/>
    <property type="evidence" value="ECO:0007669"/>
    <property type="project" value="InterPro"/>
</dbReference>
<dbReference type="AlphaFoldDB" id="A0AAD5SXE1"/>
<feature type="region of interest" description="Disordered" evidence="1">
    <location>
        <begin position="190"/>
        <end position="221"/>
    </location>
</feature>
<protein>
    <recommendedName>
        <fullName evidence="4">BHLH domain-containing protein</fullName>
    </recommendedName>
</protein>
<feature type="region of interest" description="Disordered" evidence="1">
    <location>
        <begin position="1"/>
        <end position="31"/>
    </location>
</feature>
<evidence type="ECO:0000313" key="3">
    <source>
        <dbReference type="Proteomes" id="UP001211907"/>
    </source>
</evidence>
<dbReference type="Gene3D" id="4.10.280.10">
    <property type="entry name" value="Helix-loop-helix DNA-binding domain"/>
    <property type="match status" value="1"/>
</dbReference>
<dbReference type="EMBL" id="JADGJH010001270">
    <property type="protein sequence ID" value="KAJ3115782.1"/>
    <property type="molecule type" value="Genomic_DNA"/>
</dbReference>
<accession>A0AAD5SXE1</accession>